<feature type="transmembrane region" description="Helical" evidence="1">
    <location>
        <begin position="206"/>
        <end position="226"/>
    </location>
</feature>
<dbReference type="Proteomes" id="UP000518300">
    <property type="component" value="Unassembled WGS sequence"/>
</dbReference>
<accession>A0A848LYZ4</accession>
<feature type="transmembrane region" description="Helical" evidence="1">
    <location>
        <begin position="264"/>
        <end position="283"/>
    </location>
</feature>
<evidence type="ECO:0000313" key="3">
    <source>
        <dbReference type="Proteomes" id="UP000518300"/>
    </source>
</evidence>
<feature type="non-terminal residue" evidence="2">
    <location>
        <position position="1"/>
    </location>
</feature>
<proteinExistence type="predicted"/>
<evidence type="ECO:0000256" key="1">
    <source>
        <dbReference type="SAM" id="Phobius"/>
    </source>
</evidence>
<organism evidence="2 3">
    <name type="scientific">Pyxidicoccus fallax</name>
    <dbReference type="NCBI Taxonomy" id="394095"/>
    <lineage>
        <taxon>Bacteria</taxon>
        <taxon>Pseudomonadati</taxon>
        <taxon>Myxococcota</taxon>
        <taxon>Myxococcia</taxon>
        <taxon>Myxococcales</taxon>
        <taxon>Cystobacterineae</taxon>
        <taxon>Myxococcaceae</taxon>
        <taxon>Pyxidicoccus</taxon>
    </lineage>
</organism>
<dbReference type="Gene3D" id="1.25.40.10">
    <property type="entry name" value="Tetratricopeptide repeat domain"/>
    <property type="match status" value="1"/>
</dbReference>
<reference evidence="2 3" key="1">
    <citation type="submission" date="2020-04" db="EMBL/GenBank/DDBJ databases">
        <title>Draft genome of Pyxidicoccus fallax type strain.</title>
        <authorList>
            <person name="Whitworth D.E."/>
        </authorList>
    </citation>
    <scope>NUCLEOTIDE SEQUENCE [LARGE SCALE GENOMIC DNA]</scope>
    <source>
        <strain evidence="2 3">DSM 14698</strain>
    </source>
</reference>
<keyword evidence="1" id="KW-1133">Transmembrane helix</keyword>
<evidence type="ECO:0000313" key="2">
    <source>
        <dbReference type="EMBL" id="NMO23337.1"/>
    </source>
</evidence>
<dbReference type="RefSeq" id="WP_169352429.1">
    <property type="nucleotide sequence ID" value="NZ_JABBJJ010000584.1"/>
</dbReference>
<keyword evidence="1" id="KW-0812">Transmembrane</keyword>
<protein>
    <recommendedName>
        <fullName evidence="4">PEGA domain-containing protein</fullName>
    </recommendedName>
</protein>
<comment type="caution">
    <text evidence="2">The sequence shown here is derived from an EMBL/GenBank/DDBJ whole genome shotgun (WGS) entry which is preliminary data.</text>
</comment>
<gene>
    <name evidence="2" type="ORF">HG543_52040</name>
</gene>
<name>A0A848LYZ4_9BACT</name>
<keyword evidence="1" id="KW-0472">Membrane</keyword>
<dbReference type="InterPro" id="IPR011990">
    <property type="entry name" value="TPR-like_helical_dom_sf"/>
</dbReference>
<dbReference type="SUPFAM" id="SSF48452">
    <property type="entry name" value="TPR-like"/>
    <property type="match status" value="1"/>
</dbReference>
<evidence type="ECO:0008006" key="4">
    <source>
        <dbReference type="Google" id="ProtNLM"/>
    </source>
</evidence>
<dbReference type="EMBL" id="JABBJJ010000584">
    <property type="protein sequence ID" value="NMO23337.1"/>
    <property type="molecule type" value="Genomic_DNA"/>
</dbReference>
<sequence>APEAPSNERPSTVVLSGDDRPWAKGVSQQKQQAAIDLFRSANALLKESIFLKAAEQYRQALTHWDHPAIHYNLALALLNLDQPIEVREHLEAAMRYGVAPLDAEKLENARAYRTLVEKQLAWVEITCETPGASVVMDGRPLFVGPGRHTGWVRAGPHTLVATGEGYLTQDQSRTLSPGERVTLDLKLFTSEDLIQYRRKWSAWKPWAVVGTGVALAAGGVLMHSTARDDYSKFDTAIASCGGCVPEPAVADHRSRGDTLQTAAFAAYGVGGAALVTGAVLLYLNRLQPIQVDPSEAAKSPKVSAGVTPYLGAGGGGASATFRF</sequence>
<dbReference type="AlphaFoldDB" id="A0A848LYZ4"/>
<keyword evidence="3" id="KW-1185">Reference proteome</keyword>